<dbReference type="Proteomes" id="UP000677918">
    <property type="component" value="Unassembled WGS sequence"/>
</dbReference>
<evidence type="ECO:0008006" key="3">
    <source>
        <dbReference type="Google" id="ProtNLM"/>
    </source>
</evidence>
<organism evidence="1 2">
    <name type="scientific">Xylanibacillus composti</name>
    <dbReference type="NCBI Taxonomy" id="1572762"/>
    <lineage>
        <taxon>Bacteria</taxon>
        <taxon>Bacillati</taxon>
        <taxon>Bacillota</taxon>
        <taxon>Bacilli</taxon>
        <taxon>Bacillales</taxon>
        <taxon>Paenibacillaceae</taxon>
        <taxon>Xylanibacillus</taxon>
    </lineage>
</organism>
<reference evidence="1" key="1">
    <citation type="submission" date="2021-04" db="EMBL/GenBank/DDBJ databases">
        <title>Draft genome sequence of Xylanibacillus composti strain K13.</title>
        <authorList>
            <person name="Uke A."/>
            <person name="Chhe C."/>
            <person name="Baramee S."/>
            <person name="Kosugi A."/>
        </authorList>
    </citation>
    <scope>NUCLEOTIDE SEQUENCE</scope>
    <source>
        <strain evidence="1">K13</strain>
    </source>
</reference>
<protein>
    <recommendedName>
        <fullName evidence="3">Butirosin biosynthesis protein H N-terminal domain-containing protein</fullName>
    </recommendedName>
</protein>
<gene>
    <name evidence="1" type="ORF">XYCOK13_34180</name>
</gene>
<evidence type="ECO:0000313" key="2">
    <source>
        <dbReference type="Proteomes" id="UP000677918"/>
    </source>
</evidence>
<dbReference type="EMBL" id="BOVK01000052">
    <property type="protein sequence ID" value="GIQ70594.1"/>
    <property type="molecule type" value="Genomic_DNA"/>
</dbReference>
<name>A0A8J4M398_9BACL</name>
<comment type="caution">
    <text evidence="1">The sequence shown here is derived from an EMBL/GenBank/DDBJ whole genome shotgun (WGS) entry which is preliminary data.</text>
</comment>
<proteinExistence type="predicted"/>
<dbReference type="RefSeq" id="WP_213413413.1">
    <property type="nucleotide sequence ID" value="NZ_BOVK01000052.1"/>
</dbReference>
<sequence>MIDLNIQPRKNGGNCFDDVLDTVTHWYGKDFRMVHAEGLKFAFHPASPGKPTLGTRMQLDFQRAFALMETFHGLRMKLHRELSPQEAIRLMEEQLRDGHPVIFAQDDHYNPWSPNYGLRHDAQHMMIAIGIDPATKGLLCIDPFFEREKSTLAYDLFEQGFDRCITVQPVEPSVADNAAILARLRELVREELDQGMTAAGMRALAEALPGVDIEEETRGIATFGHCLLFVGMGALIMARRNYALMLRYLAERAAKPSLHGSADAFDQLVNRWTIIRGQLTKLYSQTRQGRKDGAAQDAITSDMAEKIIAASQAENVALEALHELLGKEDKLGEGEAATEAVDANALTVEQLIHVDLIPYLTARAIENHADTANIDGEGYYFSREPVPQGILHAADMSFAFPAHELDAYDSLLCEGQVIELSAGPCKGIMLLGCSTFGDYQSALTVEFDDQSALDLKFGFSDWWTYTPVDGEIIAWRSKARRRGTGELPTETNLYAKKIPFPAVRTPVRLRLPDLPNIHLFGITLWK</sequence>
<keyword evidence="2" id="KW-1185">Reference proteome</keyword>
<evidence type="ECO:0000313" key="1">
    <source>
        <dbReference type="EMBL" id="GIQ70594.1"/>
    </source>
</evidence>
<accession>A0A8J4M398</accession>
<dbReference type="AlphaFoldDB" id="A0A8J4M398"/>